<evidence type="ECO:0000313" key="3">
    <source>
        <dbReference type="Proteomes" id="UP000317650"/>
    </source>
</evidence>
<gene>
    <name evidence="2" type="ORF">C4D60_Mb09t11250</name>
</gene>
<protein>
    <submittedName>
        <fullName evidence="2">Uncharacterized protein</fullName>
    </submittedName>
</protein>
<feature type="compositionally biased region" description="Pro residues" evidence="1">
    <location>
        <begin position="17"/>
        <end position="27"/>
    </location>
</feature>
<keyword evidence="3" id="KW-1185">Reference proteome</keyword>
<dbReference type="EMBL" id="PYDT01000010">
    <property type="protein sequence ID" value="THU47035.1"/>
    <property type="molecule type" value="Genomic_DNA"/>
</dbReference>
<organism evidence="2 3">
    <name type="scientific">Musa balbisiana</name>
    <name type="common">Banana</name>
    <dbReference type="NCBI Taxonomy" id="52838"/>
    <lineage>
        <taxon>Eukaryota</taxon>
        <taxon>Viridiplantae</taxon>
        <taxon>Streptophyta</taxon>
        <taxon>Embryophyta</taxon>
        <taxon>Tracheophyta</taxon>
        <taxon>Spermatophyta</taxon>
        <taxon>Magnoliopsida</taxon>
        <taxon>Liliopsida</taxon>
        <taxon>Zingiberales</taxon>
        <taxon>Musaceae</taxon>
        <taxon>Musa</taxon>
    </lineage>
</organism>
<evidence type="ECO:0000313" key="2">
    <source>
        <dbReference type="EMBL" id="THU47035.1"/>
    </source>
</evidence>
<proteinExistence type="predicted"/>
<sequence length="118" mass="12839">MTCRSESSACFRRSSAPAPPRARPIPTPVAAAAAEARRSPARWRERSWLELIPWSVCPCTTATVAAIQTRFRSTQRASVGYSEVKTTQHANCVSAGQLGPQQLKYITVLSDSSPAKCF</sequence>
<dbReference type="AlphaFoldDB" id="A0A4S8IFM6"/>
<evidence type="ECO:0000256" key="1">
    <source>
        <dbReference type="SAM" id="MobiDB-lite"/>
    </source>
</evidence>
<comment type="caution">
    <text evidence="2">The sequence shown here is derived from an EMBL/GenBank/DDBJ whole genome shotgun (WGS) entry which is preliminary data.</text>
</comment>
<reference evidence="2 3" key="1">
    <citation type="journal article" date="2019" name="Nat. Plants">
        <title>Genome sequencing of Musa balbisiana reveals subgenome evolution and function divergence in polyploid bananas.</title>
        <authorList>
            <person name="Yao X."/>
        </authorList>
    </citation>
    <scope>NUCLEOTIDE SEQUENCE [LARGE SCALE GENOMIC DNA]</scope>
    <source>
        <strain evidence="3">cv. DH-PKW</strain>
        <tissue evidence="2">Leaves</tissue>
    </source>
</reference>
<feature type="compositionally biased region" description="Low complexity" evidence="1">
    <location>
        <begin position="7"/>
        <end position="16"/>
    </location>
</feature>
<name>A0A4S8IFM6_MUSBA</name>
<dbReference type="Proteomes" id="UP000317650">
    <property type="component" value="Chromosome 9"/>
</dbReference>
<feature type="region of interest" description="Disordered" evidence="1">
    <location>
        <begin position="1"/>
        <end position="33"/>
    </location>
</feature>
<accession>A0A4S8IFM6</accession>